<sequence>MSFTQIGHKPFSHHGHESSNEVEAEYDRLRDLARQEHTKRKDCFDKAHEAYESGDGKAAHELSEAGKRHGAKMEEYNKQASEYIFRENNAPDRVDGDTIDLHGQFVEEAEDILEERIRHAQQHGQNHLHVIVGKGNHSAGHVQKIKPRVEKVCQELGLQYRTEENAGRIYVDLTGGEAHLPSHLGGGGQLPEHHVQNHGQQQHHQQQPHHQQQQHPQSVNYGAQHEKPQESHHHSSYADAAAGHDQEQAQPHHPQKQHGKPQGNYQQGYNNQYPGAQQQQQGQGQNDEIDEMVRKGIPKLVRALKGCCVVM</sequence>
<feature type="compositionally biased region" description="Basic and acidic residues" evidence="1">
    <location>
        <begin position="224"/>
        <end position="233"/>
    </location>
</feature>
<gene>
    <name evidence="3" type="ORF">HDK90DRAFT_489193</name>
</gene>
<evidence type="ECO:0000259" key="2">
    <source>
        <dbReference type="PROSITE" id="PS50828"/>
    </source>
</evidence>
<dbReference type="InterPro" id="IPR053020">
    <property type="entry name" value="Smr_domain_protein"/>
</dbReference>
<dbReference type="SMART" id="SM00463">
    <property type="entry name" value="SMR"/>
    <property type="match status" value="1"/>
</dbReference>
<dbReference type="EMBL" id="JBBWRZ010000007">
    <property type="protein sequence ID" value="KAK8232099.1"/>
    <property type="molecule type" value="Genomic_DNA"/>
</dbReference>
<dbReference type="Gene3D" id="3.30.1370.110">
    <property type="match status" value="1"/>
</dbReference>
<evidence type="ECO:0000313" key="4">
    <source>
        <dbReference type="Proteomes" id="UP001492380"/>
    </source>
</evidence>
<feature type="compositionally biased region" description="Low complexity" evidence="1">
    <location>
        <begin position="262"/>
        <end position="286"/>
    </location>
</feature>
<dbReference type="PANTHER" id="PTHR47417:SF1">
    <property type="entry name" value="SMR DOMAIN-CONTAINING PROTEIN YPL199C"/>
    <property type="match status" value="1"/>
</dbReference>
<comment type="caution">
    <text evidence="3">The sequence shown here is derived from an EMBL/GenBank/DDBJ whole genome shotgun (WGS) entry which is preliminary data.</text>
</comment>
<dbReference type="Pfam" id="PF01713">
    <property type="entry name" value="Smr"/>
    <property type="match status" value="1"/>
</dbReference>
<reference evidence="3 4" key="1">
    <citation type="submission" date="2024-04" db="EMBL/GenBank/DDBJ databases">
        <title>Phyllosticta paracitricarpa is synonymous to the EU quarantine fungus P. citricarpa based on phylogenomic analyses.</title>
        <authorList>
            <consortium name="Lawrence Berkeley National Laboratory"/>
            <person name="Van Ingen-Buijs V.A."/>
            <person name="Van Westerhoven A.C."/>
            <person name="Haridas S."/>
            <person name="Skiadas P."/>
            <person name="Martin F."/>
            <person name="Groenewald J.Z."/>
            <person name="Crous P.W."/>
            <person name="Seidl M.F."/>
        </authorList>
    </citation>
    <scope>NUCLEOTIDE SEQUENCE [LARGE SCALE GENOMIC DNA]</scope>
    <source>
        <strain evidence="3 4">CBS 123374</strain>
    </source>
</reference>
<feature type="region of interest" description="Disordered" evidence="1">
    <location>
        <begin position="1"/>
        <end position="25"/>
    </location>
</feature>
<dbReference type="Proteomes" id="UP001492380">
    <property type="component" value="Unassembled WGS sequence"/>
</dbReference>
<organism evidence="3 4">
    <name type="scientific">Phyllosticta capitalensis</name>
    <dbReference type="NCBI Taxonomy" id="121624"/>
    <lineage>
        <taxon>Eukaryota</taxon>
        <taxon>Fungi</taxon>
        <taxon>Dikarya</taxon>
        <taxon>Ascomycota</taxon>
        <taxon>Pezizomycotina</taxon>
        <taxon>Dothideomycetes</taxon>
        <taxon>Dothideomycetes incertae sedis</taxon>
        <taxon>Botryosphaeriales</taxon>
        <taxon>Phyllostictaceae</taxon>
        <taxon>Phyllosticta</taxon>
    </lineage>
</organism>
<accession>A0ABR1YJX9</accession>
<feature type="domain" description="Smr" evidence="2">
    <location>
        <begin position="99"/>
        <end position="174"/>
    </location>
</feature>
<dbReference type="PROSITE" id="PS50828">
    <property type="entry name" value="SMR"/>
    <property type="match status" value="1"/>
</dbReference>
<dbReference type="SUPFAM" id="SSF160443">
    <property type="entry name" value="SMR domain-like"/>
    <property type="match status" value="1"/>
</dbReference>
<dbReference type="SMART" id="SM01162">
    <property type="entry name" value="DUF1771"/>
    <property type="match status" value="1"/>
</dbReference>
<proteinExistence type="predicted"/>
<keyword evidence="4" id="KW-1185">Reference proteome</keyword>
<evidence type="ECO:0000256" key="1">
    <source>
        <dbReference type="SAM" id="MobiDB-lite"/>
    </source>
</evidence>
<dbReference type="Pfam" id="PF08590">
    <property type="entry name" value="DUF1771"/>
    <property type="match status" value="1"/>
</dbReference>
<evidence type="ECO:0000313" key="3">
    <source>
        <dbReference type="EMBL" id="KAK8232099.1"/>
    </source>
</evidence>
<dbReference type="InterPro" id="IPR036063">
    <property type="entry name" value="Smr_dom_sf"/>
</dbReference>
<feature type="compositionally biased region" description="Low complexity" evidence="1">
    <location>
        <begin position="197"/>
        <end position="217"/>
    </location>
</feature>
<protein>
    <submittedName>
        <fullName evidence="3">Smr domain-containing protein</fullName>
    </submittedName>
</protein>
<dbReference type="InterPro" id="IPR013899">
    <property type="entry name" value="DUF1771"/>
</dbReference>
<dbReference type="InterPro" id="IPR002625">
    <property type="entry name" value="Smr_dom"/>
</dbReference>
<feature type="region of interest" description="Disordered" evidence="1">
    <location>
        <begin position="180"/>
        <end position="287"/>
    </location>
</feature>
<dbReference type="PANTHER" id="PTHR47417">
    <property type="entry name" value="SMR DOMAIN-CONTAINING PROTEIN YPL199C"/>
    <property type="match status" value="1"/>
</dbReference>
<name>A0ABR1YJX9_9PEZI</name>
<feature type="compositionally biased region" description="Basic and acidic residues" evidence="1">
    <location>
        <begin position="14"/>
        <end position="25"/>
    </location>
</feature>